<name>A0A6N7LIE2_SINTE</name>
<organism evidence="1 2">
    <name type="scientific">Sinorhizobium terangae</name>
    <dbReference type="NCBI Taxonomy" id="110322"/>
    <lineage>
        <taxon>Bacteria</taxon>
        <taxon>Pseudomonadati</taxon>
        <taxon>Pseudomonadota</taxon>
        <taxon>Alphaproteobacteria</taxon>
        <taxon>Hyphomicrobiales</taxon>
        <taxon>Rhizobiaceae</taxon>
        <taxon>Sinorhizobium/Ensifer group</taxon>
        <taxon>Sinorhizobium</taxon>
    </lineage>
</organism>
<sequence>MTVRYSGPDNACPVYYCKADLSQTGGSLCQEVRAPAVDELVAQIS</sequence>
<accession>A0A6N7LIE2</accession>
<keyword evidence="2" id="KW-1185">Reference proteome</keyword>
<dbReference type="Proteomes" id="UP000439983">
    <property type="component" value="Unassembled WGS sequence"/>
</dbReference>
<dbReference type="AlphaFoldDB" id="A0A6N7LIE2"/>
<evidence type="ECO:0000313" key="2">
    <source>
        <dbReference type="Proteomes" id="UP000439983"/>
    </source>
</evidence>
<proteinExistence type="predicted"/>
<dbReference type="OrthoDB" id="7475655at2"/>
<evidence type="ECO:0000313" key="1">
    <source>
        <dbReference type="EMBL" id="MQX16524.1"/>
    </source>
</evidence>
<dbReference type="RefSeq" id="WP_153440456.1">
    <property type="nucleotide sequence ID" value="NZ_JACIGA010000050.1"/>
</dbReference>
<comment type="caution">
    <text evidence="1">The sequence shown here is derived from an EMBL/GenBank/DDBJ whole genome shotgun (WGS) entry which is preliminary data.</text>
</comment>
<dbReference type="EMBL" id="WITC01000065">
    <property type="protein sequence ID" value="MQX16524.1"/>
    <property type="molecule type" value="Genomic_DNA"/>
</dbReference>
<protein>
    <submittedName>
        <fullName evidence="1">Uncharacterized protein</fullName>
    </submittedName>
</protein>
<reference evidence="1 2" key="1">
    <citation type="journal article" date="2013" name="Genome Biol.">
        <title>Comparative genomics of the core and accessory genomes of 48 Sinorhizobium strains comprising five genospecies.</title>
        <authorList>
            <person name="Sugawara M."/>
            <person name="Epstein B."/>
            <person name="Badgley B.D."/>
            <person name="Unno T."/>
            <person name="Xu L."/>
            <person name="Reese J."/>
            <person name="Gyaneshwar P."/>
            <person name="Denny R."/>
            <person name="Mudge J."/>
            <person name="Bharti A.K."/>
            <person name="Farmer A.D."/>
            <person name="May G.D."/>
            <person name="Woodward J.E."/>
            <person name="Medigue C."/>
            <person name="Vallenet D."/>
            <person name="Lajus A."/>
            <person name="Rouy Z."/>
            <person name="Martinez-Vaz B."/>
            <person name="Tiffin P."/>
            <person name="Young N.D."/>
            <person name="Sadowsky M.J."/>
        </authorList>
    </citation>
    <scope>NUCLEOTIDE SEQUENCE [LARGE SCALE GENOMIC DNA]</scope>
    <source>
        <strain evidence="1 2">USDA4894</strain>
    </source>
</reference>
<gene>
    <name evidence="1" type="ORF">GHK62_17625</name>
</gene>